<feature type="region of interest" description="Disordered" evidence="1">
    <location>
        <begin position="1"/>
        <end position="40"/>
    </location>
</feature>
<dbReference type="InterPro" id="IPR052906">
    <property type="entry name" value="Type_IV_Methyl-Rstrct_Enzyme"/>
</dbReference>
<dbReference type="Proteomes" id="UP000638560">
    <property type="component" value="Unassembled WGS sequence"/>
</dbReference>
<accession>A0ABS0H6S0</accession>
<dbReference type="PANTHER" id="PTHR30015:SF6">
    <property type="entry name" value="SLL1429 PROTEIN"/>
    <property type="match status" value="1"/>
</dbReference>
<comment type="caution">
    <text evidence="4">The sequence shown here is derived from an EMBL/GenBank/DDBJ whole genome shotgun (WGS) entry which is preliminary data.</text>
</comment>
<feature type="transmembrane region" description="Helical" evidence="2">
    <location>
        <begin position="47"/>
        <end position="65"/>
    </location>
</feature>
<dbReference type="InterPro" id="IPR011335">
    <property type="entry name" value="Restrct_endonuc-II-like"/>
</dbReference>
<keyword evidence="2" id="KW-0812">Transmembrane</keyword>
<dbReference type="Gene3D" id="3.40.1350.10">
    <property type="match status" value="1"/>
</dbReference>
<keyword evidence="4" id="KW-0378">Hydrolase</keyword>
<evidence type="ECO:0000256" key="2">
    <source>
        <dbReference type="SAM" id="Phobius"/>
    </source>
</evidence>
<dbReference type="GO" id="GO:0004519">
    <property type="term" value="F:endonuclease activity"/>
    <property type="evidence" value="ECO:0007669"/>
    <property type="project" value="UniProtKB-KW"/>
</dbReference>
<evidence type="ECO:0000256" key="1">
    <source>
        <dbReference type="SAM" id="MobiDB-lite"/>
    </source>
</evidence>
<keyword evidence="4" id="KW-0255">Endonuclease</keyword>
<evidence type="ECO:0000313" key="5">
    <source>
        <dbReference type="Proteomes" id="UP000638560"/>
    </source>
</evidence>
<dbReference type="SUPFAM" id="SSF52980">
    <property type="entry name" value="Restriction endonuclease-like"/>
    <property type="match status" value="1"/>
</dbReference>
<feature type="compositionally biased region" description="Basic residues" evidence="1">
    <location>
        <begin position="15"/>
        <end position="39"/>
    </location>
</feature>
<keyword evidence="4" id="KW-0540">Nuclease</keyword>
<name>A0ABS0H6S0_9ACTN</name>
<dbReference type="InterPro" id="IPR007560">
    <property type="entry name" value="Restrct_endonuc_IV_Mrr"/>
</dbReference>
<dbReference type="EMBL" id="JADPUN010000324">
    <property type="protein sequence ID" value="MBF9134162.1"/>
    <property type="molecule type" value="Genomic_DNA"/>
</dbReference>
<dbReference type="InterPro" id="IPR011856">
    <property type="entry name" value="tRNA_endonuc-like_dom_sf"/>
</dbReference>
<evidence type="ECO:0000259" key="3">
    <source>
        <dbReference type="Pfam" id="PF04471"/>
    </source>
</evidence>
<dbReference type="Pfam" id="PF04471">
    <property type="entry name" value="Mrr_cat"/>
    <property type="match status" value="1"/>
</dbReference>
<keyword evidence="5" id="KW-1185">Reference proteome</keyword>
<organism evidence="4 5">
    <name type="scientific">Plantactinospora alkalitolerans</name>
    <dbReference type="NCBI Taxonomy" id="2789879"/>
    <lineage>
        <taxon>Bacteria</taxon>
        <taxon>Bacillati</taxon>
        <taxon>Actinomycetota</taxon>
        <taxon>Actinomycetes</taxon>
        <taxon>Micromonosporales</taxon>
        <taxon>Micromonosporaceae</taxon>
        <taxon>Plantactinospora</taxon>
    </lineage>
</organism>
<proteinExistence type="predicted"/>
<dbReference type="PANTHER" id="PTHR30015">
    <property type="entry name" value="MRR RESTRICTION SYSTEM PROTEIN"/>
    <property type="match status" value="1"/>
</dbReference>
<protein>
    <submittedName>
        <fullName evidence="4">Restriction endonuclease</fullName>
    </submittedName>
</protein>
<keyword evidence="2" id="KW-1133">Transmembrane helix</keyword>
<evidence type="ECO:0000313" key="4">
    <source>
        <dbReference type="EMBL" id="MBF9134162.1"/>
    </source>
</evidence>
<reference evidence="4 5" key="1">
    <citation type="submission" date="2020-11" db="EMBL/GenBank/DDBJ databases">
        <title>A novel isolate from a Black sea contaminated sediment with potential to produce alkanes: Plantactinospora alkalitolerans sp. nov.</title>
        <authorList>
            <person name="Carro L."/>
            <person name="Veyisoglu A."/>
            <person name="Guven K."/>
            <person name="Schumann P."/>
            <person name="Klenk H.-P."/>
            <person name="Sahin N."/>
        </authorList>
    </citation>
    <scope>NUCLEOTIDE SEQUENCE [LARGE SCALE GENOMIC DNA]</scope>
    <source>
        <strain evidence="4 5">S1510</strain>
    </source>
</reference>
<keyword evidence="2" id="KW-0472">Membrane</keyword>
<feature type="domain" description="Restriction endonuclease type IV Mrr" evidence="3">
    <location>
        <begin position="115"/>
        <end position="228"/>
    </location>
</feature>
<gene>
    <name evidence="4" type="ORF">I0C86_35275</name>
</gene>
<sequence length="241" mass="26048">MPRVSSYRRRDGTRVRGHYRSRRPGGGRSRRPYARRRPSRPAASERSGWWLAGIGGALAAAWMITEFVQRHPVWSALIAVGLVAVGIGVLTVLFRARARQAVAERERARHVGATDTMTGPEFEEWVAGVLRRSGFTGVRVCGGAADRGADIVANAPDGRRVVVQCKRHGPTNRVGSAAIQKFAGTCRSIHRGEICVIVTNGFFAAGDGLRLARELGIGLVDRSALAAWAHTGSTPATITRY</sequence>
<dbReference type="RefSeq" id="WP_196205645.1">
    <property type="nucleotide sequence ID" value="NZ_JADPUN010000324.1"/>
</dbReference>
<feature type="transmembrane region" description="Helical" evidence="2">
    <location>
        <begin position="71"/>
        <end position="94"/>
    </location>
</feature>